<accession>A0A167N6A7</accession>
<feature type="non-terminal residue" evidence="2">
    <location>
        <position position="89"/>
    </location>
</feature>
<dbReference type="EMBL" id="KV440978">
    <property type="protein sequence ID" value="OAD75119.1"/>
    <property type="molecule type" value="Genomic_DNA"/>
</dbReference>
<feature type="non-terminal residue" evidence="2">
    <location>
        <position position="1"/>
    </location>
</feature>
<gene>
    <name evidence="2" type="ORF">PHYBLDRAFT_103659</name>
</gene>
<dbReference type="InterPro" id="IPR013087">
    <property type="entry name" value="Znf_C2H2_type"/>
</dbReference>
<sequence>SQQALDQSKVFSFVSLPGVNQKKRPRRKYHEVERLYQCNFPDCTKAYGTLNHLNAHVCMQGHGLKRHPNEFKELRKQWRRQKRENQALA</sequence>
<dbReference type="VEuPathDB" id="FungiDB:PHYBLDRAFT_103659"/>
<dbReference type="STRING" id="763407.A0A167N6A7"/>
<dbReference type="GeneID" id="28988682"/>
<protein>
    <submittedName>
        <fullName evidence="2">C2H2-type zinc finger transcription factor</fullName>
    </submittedName>
</protein>
<evidence type="ECO:0000259" key="1">
    <source>
        <dbReference type="PROSITE" id="PS00028"/>
    </source>
</evidence>
<dbReference type="InParanoid" id="A0A167N6A7"/>
<feature type="domain" description="C2H2-type" evidence="1">
    <location>
        <begin position="38"/>
        <end position="62"/>
    </location>
</feature>
<dbReference type="SUPFAM" id="SSF57667">
    <property type="entry name" value="beta-beta-alpha zinc fingers"/>
    <property type="match status" value="1"/>
</dbReference>
<dbReference type="PANTHER" id="PTHR36167">
    <property type="entry name" value="C2H2 FINGER DOMAIN TRANSCRIPTION FACTOR (EUROFUNG)-RELATED"/>
    <property type="match status" value="1"/>
</dbReference>
<evidence type="ECO:0000313" key="3">
    <source>
        <dbReference type="Proteomes" id="UP000077315"/>
    </source>
</evidence>
<dbReference type="AlphaFoldDB" id="A0A167N6A7"/>
<name>A0A167N6A7_PHYB8</name>
<organism evidence="2 3">
    <name type="scientific">Phycomyces blakesleeanus (strain ATCC 8743b / DSM 1359 / FGSC 10004 / NBRC 33097 / NRRL 1555)</name>
    <dbReference type="NCBI Taxonomy" id="763407"/>
    <lineage>
        <taxon>Eukaryota</taxon>
        <taxon>Fungi</taxon>
        <taxon>Fungi incertae sedis</taxon>
        <taxon>Mucoromycota</taxon>
        <taxon>Mucoromycotina</taxon>
        <taxon>Mucoromycetes</taxon>
        <taxon>Mucorales</taxon>
        <taxon>Phycomycetaceae</taxon>
        <taxon>Phycomyces</taxon>
    </lineage>
</organism>
<dbReference type="OrthoDB" id="1939603at2759"/>
<reference evidence="3" key="1">
    <citation type="submission" date="2015-06" db="EMBL/GenBank/DDBJ databases">
        <title>Expansion of signal transduction pathways in fungi by whole-genome duplication.</title>
        <authorList>
            <consortium name="DOE Joint Genome Institute"/>
            <person name="Corrochano L.M."/>
            <person name="Kuo A."/>
            <person name="Marcet-Houben M."/>
            <person name="Polaino S."/>
            <person name="Salamov A."/>
            <person name="Villalobos J.M."/>
            <person name="Alvarez M.I."/>
            <person name="Avalos J."/>
            <person name="Benito E.P."/>
            <person name="Benoit I."/>
            <person name="Burger G."/>
            <person name="Camino L.P."/>
            <person name="Canovas D."/>
            <person name="Cerda-Olmedo E."/>
            <person name="Cheng J.-F."/>
            <person name="Dominguez A."/>
            <person name="Elias M."/>
            <person name="Eslava A.P."/>
            <person name="Glaser F."/>
            <person name="Grimwood J."/>
            <person name="Gutierrez G."/>
            <person name="Heitman J."/>
            <person name="Henrissat B."/>
            <person name="Iturriaga E.A."/>
            <person name="Lang B.F."/>
            <person name="Lavin J.L."/>
            <person name="Lee S."/>
            <person name="Li W."/>
            <person name="Lindquist E."/>
            <person name="Lopez-Garcia S."/>
            <person name="Luque E.M."/>
            <person name="Marcos A.T."/>
            <person name="Martin J."/>
            <person name="McCluskey K."/>
            <person name="Medina H.R."/>
            <person name="Miralles-Duran A."/>
            <person name="Miyazaki A."/>
            <person name="Munoz-Torres E."/>
            <person name="Oguiza J.A."/>
            <person name="Ohm R."/>
            <person name="Olmedo M."/>
            <person name="Orejas M."/>
            <person name="Ortiz-Castellanos L."/>
            <person name="Pisabarro A.G."/>
            <person name="Rodriguez-Romero J."/>
            <person name="Ruiz-Herrera J."/>
            <person name="Ruiz-Vazquez R."/>
            <person name="Sanz C."/>
            <person name="Schackwitz W."/>
            <person name="Schmutz J."/>
            <person name="Shahriari M."/>
            <person name="Shelest E."/>
            <person name="Silva-Franco F."/>
            <person name="Soanes D."/>
            <person name="Syed K."/>
            <person name="Tagua V.G."/>
            <person name="Talbot N.J."/>
            <person name="Thon M."/>
            <person name="De vries R.P."/>
            <person name="Wiebenga A."/>
            <person name="Yadav J.S."/>
            <person name="Braun E.L."/>
            <person name="Baker S."/>
            <person name="Garre V."/>
            <person name="Horwitz B."/>
            <person name="Torres-Martinez S."/>
            <person name="Idnurm A."/>
            <person name="Herrera-Estrella A."/>
            <person name="Gabaldon T."/>
            <person name="Grigoriev I.V."/>
        </authorList>
    </citation>
    <scope>NUCLEOTIDE SEQUENCE [LARGE SCALE GENOMIC DNA]</scope>
    <source>
        <strain evidence="3">NRRL 1555(-)</strain>
    </source>
</reference>
<dbReference type="Gene3D" id="3.30.160.60">
    <property type="entry name" value="Classic Zinc Finger"/>
    <property type="match status" value="1"/>
</dbReference>
<dbReference type="RefSeq" id="XP_018293159.1">
    <property type="nucleotide sequence ID" value="XM_018427776.1"/>
</dbReference>
<dbReference type="InterPro" id="IPR039327">
    <property type="entry name" value="CON7-like"/>
</dbReference>
<proteinExistence type="predicted"/>
<keyword evidence="3" id="KW-1185">Reference proteome</keyword>
<dbReference type="PANTHER" id="PTHR36167:SF3">
    <property type="entry name" value="C2H2 FINGER DOMAIN TRANSCRIPTION FACTOR (EUROFUNG)-RELATED"/>
    <property type="match status" value="1"/>
</dbReference>
<dbReference type="PROSITE" id="PS00028">
    <property type="entry name" value="ZINC_FINGER_C2H2_1"/>
    <property type="match status" value="1"/>
</dbReference>
<dbReference type="InterPro" id="IPR036236">
    <property type="entry name" value="Znf_C2H2_sf"/>
</dbReference>
<evidence type="ECO:0000313" key="2">
    <source>
        <dbReference type="EMBL" id="OAD75119.1"/>
    </source>
</evidence>
<dbReference type="Proteomes" id="UP000077315">
    <property type="component" value="Unassembled WGS sequence"/>
</dbReference>
<dbReference type="GO" id="GO:0006355">
    <property type="term" value="P:regulation of DNA-templated transcription"/>
    <property type="evidence" value="ECO:0007669"/>
    <property type="project" value="InterPro"/>
</dbReference>